<sequence length="138" mass="15133">MPVFPCLVSPFSAFLSAATRSLSVRKASCAFLAKSARRILPGRARRRRLLRWLQSSPIPTSEPYMGRFLASAAARAAALCWASSFAYSGVYFQTQVVMGCTGVYVFALFALFLLLDDGSGDGAGFWDAERFDGFYFVV</sequence>
<keyword evidence="1" id="KW-0472">Membrane</keyword>
<gene>
    <name evidence="2" type="ORF">EV420DRAFT_877502</name>
</gene>
<feature type="transmembrane region" description="Helical" evidence="1">
    <location>
        <begin position="64"/>
        <end position="84"/>
    </location>
</feature>
<dbReference type="GeneID" id="85367391"/>
<name>A0AA39JRB0_ARMTA</name>
<keyword evidence="1" id="KW-1133">Transmembrane helix</keyword>
<evidence type="ECO:0000313" key="3">
    <source>
        <dbReference type="Proteomes" id="UP001175211"/>
    </source>
</evidence>
<proteinExistence type="predicted"/>
<dbReference type="EMBL" id="JAUEPS010000044">
    <property type="protein sequence ID" value="KAK0447471.1"/>
    <property type="molecule type" value="Genomic_DNA"/>
</dbReference>
<protein>
    <submittedName>
        <fullName evidence="2">Uncharacterized protein</fullName>
    </submittedName>
</protein>
<feature type="transmembrane region" description="Helical" evidence="1">
    <location>
        <begin position="96"/>
        <end position="115"/>
    </location>
</feature>
<dbReference type="Proteomes" id="UP001175211">
    <property type="component" value="Unassembled WGS sequence"/>
</dbReference>
<evidence type="ECO:0000256" key="1">
    <source>
        <dbReference type="SAM" id="Phobius"/>
    </source>
</evidence>
<organism evidence="2 3">
    <name type="scientific">Armillaria tabescens</name>
    <name type="common">Ringless honey mushroom</name>
    <name type="synonym">Agaricus tabescens</name>
    <dbReference type="NCBI Taxonomy" id="1929756"/>
    <lineage>
        <taxon>Eukaryota</taxon>
        <taxon>Fungi</taxon>
        <taxon>Dikarya</taxon>
        <taxon>Basidiomycota</taxon>
        <taxon>Agaricomycotina</taxon>
        <taxon>Agaricomycetes</taxon>
        <taxon>Agaricomycetidae</taxon>
        <taxon>Agaricales</taxon>
        <taxon>Marasmiineae</taxon>
        <taxon>Physalacriaceae</taxon>
        <taxon>Desarmillaria</taxon>
    </lineage>
</organism>
<evidence type="ECO:0000313" key="2">
    <source>
        <dbReference type="EMBL" id="KAK0447471.1"/>
    </source>
</evidence>
<dbReference type="RefSeq" id="XP_060326192.1">
    <property type="nucleotide sequence ID" value="XM_060483843.1"/>
</dbReference>
<accession>A0AA39JRB0</accession>
<keyword evidence="1" id="KW-0812">Transmembrane</keyword>
<reference evidence="2" key="1">
    <citation type="submission" date="2023-06" db="EMBL/GenBank/DDBJ databases">
        <authorList>
            <consortium name="Lawrence Berkeley National Laboratory"/>
            <person name="Ahrendt S."/>
            <person name="Sahu N."/>
            <person name="Indic B."/>
            <person name="Wong-Bajracharya J."/>
            <person name="Merenyi Z."/>
            <person name="Ke H.-M."/>
            <person name="Monk M."/>
            <person name="Kocsube S."/>
            <person name="Drula E."/>
            <person name="Lipzen A."/>
            <person name="Balint B."/>
            <person name="Henrissat B."/>
            <person name="Andreopoulos B."/>
            <person name="Martin F.M."/>
            <person name="Harder C.B."/>
            <person name="Rigling D."/>
            <person name="Ford K.L."/>
            <person name="Foster G.D."/>
            <person name="Pangilinan J."/>
            <person name="Papanicolaou A."/>
            <person name="Barry K."/>
            <person name="LaButti K."/>
            <person name="Viragh M."/>
            <person name="Koriabine M."/>
            <person name="Yan M."/>
            <person name="Riley R."/>
            <person name="Champramary S."/>
            <person name="Plett K.L."/>
            <person name="Tsai I.J."/>
            <person name="Slot J."/>
            <person name="Sipos G."/>
            <person name="Plett J."/>
            <person name="Nagy L.G."/>
            <person name="Grigoriev I.V."/>
        </authorList>
    </citation>
    <scope>NUCLEOTIDE SEQUENCE</scope>
    <source>
        <strain evidence="2">CCBAS 213</strain>
    </source>
</reference>
<comment type="caution">
    <text evidence="2">The sequence shown here is derived from an EMBL/GenBank/DDBJ whole genome shotgun (WGS) entry which is preliminary data.</text>
</comment>
<dbReference type="AlphaFoldDB" id="A0AA39JRB0"/>
<keyword evidence="3" id="KW-1185">Reference proteome</keyword>